<dbReference type="InterPro" id="IPR047971">
    <property type="entry name" value="ExeM-like"/>
</dbReference>
<feature type="signal peptide" evidence="1">
    <location>
        <begin position="1"/>
        <end position="23"/>
    </location>
</feature>
<feature type="chain" id="PRO_5045809325" evidence="1">
    <location>
        <begin position="24"/>
        <end position="575"/>
    </location>
</feature>
<keyword evidence="4" id="KW-1185">Reference proteome</keyword>
<reference evidence="4" key="1">
    <citation type="journal article" date="2019" name="Int. J. Syst. Evol. Microbiol.">
        <title>The Global Catalogue of Microorganisms (GCM) 10K type strain sequencing project: providing services to taxonomists for standard genome sequencing and annotation.</title>
        <authorList>
            <consortium name="The Broad Institute Genomics Platform"/>
            <consortium name="The Broad Institute Genome Sequencing Center for Infectious Disease"/>
            <person name="Wu L."/>
            <person name="Ma J."/>
        </authorList>
    </citation>
    <scope>NUCLEOTIDE SEQUENCE [LARGE SCALE GENOMIC DNA]</scope>
    <source>
        <strain evidence="4">KCTC 42875</strain>
    </source>
</reference>
<evidence type="ECO:0000259" key="2">
    <source>
        <dbReference type="Pfam" id="PF03372"/>
    </source>
</evidence>
<keyword evidence="3" id="KW-0540">Nuclease</keyword>
<sequence length="575" mass="60843">MTRIRAALLLAPCLLLGSTAALAREVVTIGSVQGRGAHSARVGQDVTVEGVVGVRFDGPGARVGWFLQDAGDGDATTSDAVFVHDPASTPVVAGERVRVRGRVVEQDLGGASRTALEDPRVLQRLGPGTVTATVVNQLPPDWERLEGMAVHLQAPLWLGERKDTRQGVSFGERPWQPTERAAPGSAQAQAIAQDHRRRRLWLDEGRADADRAAAALWPDGLDRARRDSRLDDVVGVLDQFGGDYGVHLGQRPTLRPGARPHPPRVAGDLRIAALNLENLFNGDGHGSGFPTARGARTAAELAAQLAKHVATLRGLDADLVALMELENDGYGPESSLVALVSALNRDGGGAWRHIDAGHGPGDNPIRVGLIYRDDRVRPQGAPATLTQGPFGPHSRVPLAQAFVPVAGGRDDGAAFVIVANHFKSKGCSGAEGADRNQGDGTACWNATRTDSARRLDAWLQSDPTGSGSDRTLIVGDLNAYAQEAPLRALAEAGWRDAFAVAGIRAPYSYVYDGQLGRLDHALLSPALAANLRGAAEWHSNADEPEAAGYRAGGTGPWRSADHDPLLLGFALRRGH</sequence>
<dbReference type="Pfam" id="PF03372">
    <property type="entry name" value="Exo_endo_phos"/>
    <property type="match status" value="1"/>
</dbReference>
<evidence type="ECO:0000256" key="1">
    <source>
        <dbReference type="SAM" id="SignalP"/>
    </source>
</evidence>
<dbReference type="Gene3D" id="3.60.10.10">
    <property type="entry name" value="Endonuclease/exonuclease/phosphatase"/>
    <property type="match status" value="1"/>
</dbReference>
<gene>
    <name evidence="3" type="ORF">ACFOLC_07160</name>
</gene>
<dbReference type="InterPro" id="IPR036691">
    <property type="entry name" value="Endo/exonu/phosph_ase_sf"/>
</dbReference>
<dbReference type="Proteomes" id="UP001595740">
    <property type="component" value="Unassembled WGS sequence"/>
</dbReference>
<dbReference type="EMBL" id="JBHRXK010000002">
    <property type="protein sequence ID" value="MFC3550795.1"/>
    <property type="molecule type" value="Genomic_DNA"/>
</dbReference>
<dbReference type="SUPFAM" id="SSF56219">
    <property type="entry name" value="DNase I-like"/>
    <property type="match status" value="1"/>
</dbReference>
<accession>A0ABV7RN49</accession>
<keyword evidence="3" id="KW-0378">Hydrolase</keyword>
<dbReference type="RefSeq" id="WP_386758526.1">
    <property type="nucleotide sequence ID" value="NZ_JBHRXK010000002.1"/>
</dbReference>
<feature type="domain" description="Endonuclease/exonuclease/phosphatase" evidence="2">
    <location>
        <begin position="290"/>
        <end position="529"/>
    </location>
</feature>
<keyword evidence="3" id="KW-0255">Endonuclease</keyword>
<comment type="caution">
    <text evidence="3">The sequence shown here is derived from an EMBL/GenBank/DDBJ whole genome shotgun (WGS) entry which is preliminary data.</text>
</comment>
<evidence type="ECO:0000313" key="3">
    <source>
        <dbReference type="EMBL" id="MFC3550795.1"/>
    </source>
</evidence>
<dbReference type="PANTHER" id="PTHR42834:SF1">
    <property type="entry name" value="ENDONUCLEASE_EXONUCLEASE_PHOSPHATASE FAMILY PROTEIN (AFU_ORTHOLOGUE AFUA_3G09210)"/>
    <property type="match status" value="1"/>
</dbReference>
<keyword evidence="1" id="KW-0732">Signal</keyword>
<evidence type="ECO:0000313" key="4">
    <source>
        <dbReference type="Proteomes" id="UP001595740"/>
    </source>
</evidence>
<dbReference type="InterPro" id="IPR005135">
    <property type="entry name" value="Endo/exonuclease/phosphatase"/>
</dbReference>
<organism evidence="3 4">
    <name type="scientific">Lysobacter cavernae</name>
    <dbReference type="NCBI Taxonomy" id="1685901"/>
    <lineage>
        <taxon>Bacteria</taxon>
        <taxon>Pseudomonadati</taxon>
        <taxon>Pseudomonadota</taxon>
        <taxon>Gammaproteobacteria</taxon>
        <taxon>Lysobacterales</taxon>
        <taxon>Lysobacteraceae</taxon>
        <taxon>Lysobacter</taxon>
    </lineage>
</organism>
<protein>
    <submittedName>
        <fullName evidence="3">ExeM/NucH family extracellular endonuclease</fullName>
    </submittedName>
</protein>
<dbReference type="GO" id="GO:0004519">
    <property type="term" value="F:endonuclease activity"/>
    <property type="evidence" value="ECO:0007669"/>
    <property type="project" value="UniProtKB-KW"/>
</dbReference>
<dbReference type="NCBIfam" id="NF033681">
    <property type="entry name" value="ExeM_NucH_DNase"/>
    <property type="match status" value="1"/>
</dbReference>
<dbReference type="CDD" id="cd10283">
    <property type="entry name" value="MnuA_DNase1-like"/>
    <property type="match status" value="1"/>
</dbReference>
<dbReference type="PANTHER" id="PTHR42834">
    <property type="entry name" value="ENDONUCLEASE/EXONUCLEASE/PHOSPHATASE FAMILY PROTEIN (AFU_ORTHOLOGUE AFUA_3G09210)"/>
    <property type="match status" value="1"/>
</dbReference>
<proteinExistence type="predicted"/>
<name>A0ABV7RN49_9GAMM</name>